<evidence type="ECO:0000259" key="8">
    <source>
        <dbReference type="Pfam" id="PF09335"/>
    </source>
</evidence>
<evidence type="ECO:0000256" key="2">
    <source>
        <dbReference type="ARBA" id="ARBA00022475"/>
    </source>
</evidence>
<evidence type="ECO:0000313" key="10">
    <source>
        <dbReference type="Proteomes" id="UP000319383"/>
    </source>
</evidence>
<protein>
    <recommendedName>
        <fullName evidence="6">TVP38/TMEM64 family membrane protein</fullName>
    </recommendedName>
</protein>
<evidence type="ECO:0000256" key="4">
    <source>
        <dbReference type="ARBA" id="ARBA00022989"/>
    </source>
</evidence>
<evidence type="ECO:0000256" key="5">
    <source>
        <dbReference type="ARBA" id="ARBA00023136"/>
    </source>
</evidence>
<feature type="transmembrane region" description="Helical" evidence="6">
    <location>
        <begin position="201"/>
        <end position="220"/>
    </location>
</feature>
<feature type="region of interest" description="Disordered" evidence="7">
    <location>
        <begin position="227"/>
        <end position="255"/>
    </location>
</feature>
<dbReference type="Pfam" id="PF09335">
    <property type="entry name" value="VTT_dom"/>
    <property type="match status" value="1"/>
</dbReference>
<feature type="domain" description="VTT" evidence="8">
    <location>
        <begin position="61"/>
        <end position="179"/>
    </location>
</feature>
<comment type="subcellular location">
    <subcellularLocation>
        <location evidence="1 6">Cell membrane</location>
        <topology evidence="1 6">Multi-pass membrane protein</topology>
    </subcellularLocation>
</comment>
<feature type="transmembrane region" description="Helical" evidence="6">
    <location>
        <begin position="47"/>
        <end position="66"/>
    </location>
</feature>
<dbReference type="PANTHER" id="PTHR12677">
    <property type="entry name" value="GOLGI APPARATUS MEMBRANE PROTEIN TVP38-RELATED"/>
    <property type="match status" value="1"/>
</dbReference>
<keyword evidence="5 6" id="KW-0472">Membrane</keyword>
<organism evidence="9 10">
    <name type="scientific">Symmachiella dynata</name>
    <dbReference type="NCBI Taxonomy" id="2527995"/>
    <lineage>
        <taxon>Bacteria</taxon>
        <taxon>Pseudomonadati</taxon>
        <taxon>Planctomycetota</taxon>
        <taxon>Planctomycetia</taxon>
        <taxon>Planctomycetales</taxon>
        <taxon>Planctomycetaceae</taxon>
        <taxon>Symmachiella</taxon>
    </lineage>
</organism>
<sequence length="255" mass="26838">MKSSAIRIGVLVVLAVVVIAAIAILPTKEYLLQFVEAVQRMGSTGPVVLAAVYVVATVLFVPGSILTLGAGFLWGVPIGIVTISVGSTLGAAAAFGLGRTLLRDVIAAKVAKNEKFRLIDAAVGEQGFKIVLLTRLSPVFPFNLLNYSFGLTRVSFRDYILASWIGMLPGTAMYVYIGSALKSLADLSTGNYDGGLGQKLLFGFGLVMTVVATVFITRIAQKSLRDALPPSAPTENHEAQHSSDQSPPDGDSPVV</sequence>
<dbReference type="GO" id="GO:0005886">
    <property type="term" value="C:plasma membrane"/>
    <property type="evidence" value="ECO:0007669"/>
    <property type="project" value="UniProtKB-SubCell"/>
</dbReference>
<dbReference type="PANTHER" id="PTHR12677:SF59">
    <property type="entry name" value="GOLGI APPARATUS MEMBRANE PROTEIN TVP38-RELATED"/>
    <property type="match status" value="1"/>
</dbReference>
<dbReference type="KEGG" id="sdyn:Mal52_48040"/>
<keyword evidence="10" id="KW-1185">Reference proteome</keyword>
<keyword evidence="4 6" id="KW-1133">Transmembrane helix</keyword>
<feature type="transmembrane region" description="Helical" evidence="6">
    <location>
        <begin position="159"/>
        <end position="181"/>
    </location>
</feature>
<name>A0A517ZV29_9PLAN</name>
<evidence type="ECO:0000256" key="1">
    <source>
        <dbReference type="ARBA" id="ARBA00004651"/>
    </source>
</evidence>
<evidence type="ECO:0000313" key="9">
    <source>
        <dbReference type="EMBL" id="QDU46286.1"/>
    </source>
</evidence>
<feature type="compositionally biased region" description="Low complexity" evidence="7">
    <location>
        <begin position="242"/>
        <end position="255"/>
    </location>
</feature>
<dbReference type="RefSeq" id="WP_145378817.1">
    <property type="nucleotide sequence ID" value="NZ_CP036276.1"/>
</dbReference>
<evidence type="ECO:0000256" key="3">
    <source>
        <dbReference type="ARBA" id="ARBA00022692"/>
    </source>
</evidence>
<evidence type="ECO:0000256" key="6">
    <source>
        <dbReference type="RuleBase" id="RU366058"/>
    </source>
</evidence>
<dbReference type="AlphaFoldDB" id="A0A517ZV29"/>
<feature type="transmembrane region" description="Helical" evidence="6">
    <location>
        <begin position="72"/>
        <end position="97"/>
    </location>
</feature>
<gene>
    <name evidence="9" type="primary">ydjZ_2</name>
    <name evidence="9" type="ORF">Mal52_48040</name>
</gene>
<keyword evidence="3 6" id="KW-0812">Transmembrane</keyword>
<accession>A0A517ZV29</accession>
<dbReference type="InterPro" id="IPR032816">
    <property type="entry name" value="VTT_dom"/>
</dbReference>
<evidence type="ECO:0000256" key="7">
    <source>
        <dbReference type="SAM" id="MobiDB-lite"/>
    </source>
</evidence>
<feature type="transmembrane region" description="Helical" evidence="6">
    <location>
        <begin position="6"/>
        <end position="26"/>
    </location>
</feature>
<keyword evidence="2 6" id="KW-1003">Cell membrane</keyword>
<dbReference type="InterPro" id="IPR015414">
    <property type="entry name" value="TMEM64"/>
</dbReference>
<dbReference type="Proteomes" id="UP000319383">
    <property type="component" value="Chromosome"/>
</dbReference>
<comment type="similarity">
    <text evidence="6">Belongs to the TVP38/TMEM64 family.</text>
</comment>
<proteinExistence type="inferred from homology"/>
<dbReference type="EMBL" id="CP036276">
    <property type="protein sequence ID" value="QDU46286.1"/>
    <property type="molecule type" value="Genomic_DNA"/>
</dbReference>
<reference evidence="9 10" key="1">
    <citation type="submission" date="2019-02" db="EMBL/GenBank/DDBJ databases">
        <title>Deep-cultivation of Planctomycetes and their phenomic and genomic characterization uncovers novel biology.</title>
        <authorList>
            <person name="Wiegand S."/>
            <person name="Jogler M."/>
            <person name="Boedeker C."/>
            <person name="Pinto D."/>
            <person name="Vollmers J."/>
            <person name="Rivas-Marin E."/>
            <person name="Kohn T."/>
            <person name="Peeters S.H."/>
            <person name="Heuer A."/>
            <person name="Rast P."/>
            <person name="Oberbeckmann S."/>
            <person name="Bunk B."/>
            <person name="Jeske O."/>
            <person name="Meyerdierks A."/>
            <person name="Storesund J.E."/>
            <person name="Kallscheuer N."/>
            <person name="Luecker S."/>
            <person name="Lage O.M."/>
            <person name="Pohl T."/>
            <person name="Merkel B.J."/>
            <person name="Hornburger P."/>
            <person name="Mueller R.-W."/>
            <person name="Bruemmer F."/>
            <person name="Labrenz M."/>
            <person name="Spormann A.M."/>
            <person name="Op den Camp H."/>
            <person name="Overmann J."/>
            <person name="Amann R."/>
            <person name="Jetten M.S.M."/>
            <person name="Mascher T."/>
            <person name="Medema M.H."/>
            <person name="Devos D.P."/>
            <person name="Kaster A.-K."/>
            <person name="Ovreas L."/>
            <person name="Rohde M."/>
            <person name="Galperin M.Y."/>
            <person name="Jogler C."/>
        </authorList>
    </citation>
    <scope>NUCLEOTIDE SEQUENCE [LARGE SCALE GENOMIC DNA]</scope>
    <source>
        <strain evidence="9 10">Mal52</strain>
    </source>
</reference>